<evidence type="ECO:0000313" key="1">
    <source>
        <dbReference type="EMBL" id="CAG5132970.1"/>
    </source>
</evidence>
<organism evidence="1 2">
    <name type="scientific">Candidula unifasciata</name>
    <dbReference type="NCBI Taxonomy" id="100452"/>
    <lineage>
        <taxon>Eukaryota</taxon>
        <taxon>Metazoa</taxon>
        <taxon>Spiralia</taxon>
        <taxon>Lophotrochozoa</taxon>
        <taxon>Mollusca</taxon>
        <taxon>Gastropoda</taxon>
        <taxon>Heterobranchia</taxon>
        <taxon>Euthyneura</taxon>
        <taxon>Panpulmonata</taxon>
        <taxon>Eupulmonata</taxon>
        <taxon>Stylommatophora</taxon>
        <taxon>Helicina</taxon>
        <taxon>Helicoidea</taxon>
        <taxon>Geomitridae</taxon>
        <taxon>Candidula</taxon>
    </lineage>
</organism>
<dbReference type="AlphaFoldDB" id="A0A8S3ZY58"/>
<feature type="non-terminal residue" evidence="1">
    <location>
        <position position="1"/>
    </location>
</feature>
<dbReference type="Proteomes" id="UP000678393">
    <property type="component" value="Unassembled WGS sequence"/>
</dbReference>
<sequence>SQTLITKYCTAVNSKHVLNSTDPNNETAIVQIHSSHLPYEKYSFPCQTAEDNLQTLTANNHLNSIGSFKLLAPCSPSQSTCDQLNVSYITNVDTVSTNTTSSATNIEKGDGIFACDETSSPSHTEYSFVSQSNFAYEHDHDYESVSSPCSSTSSGPVYIRPPGFTHHAQKIEVTNVTNKLKKKKSSTILATVKEGCKKREATAPKLKPGRGRQSVKYIYKKLLPMKLRALPKSFWEQPNIAHQVSPATLFLPPLLNRDSEEVMMDSRPVTPPDGKDITNRFDEPERKVIVTNTDLLFKLFDCIGERKQMTSSDKCRSLKVRKLIPKSKSKGMLLGNDPCMVDAATENIFPQLTLENSRHCSLGGNTSLQLITLKEGDKAVTLPSLNLEQNYPQMLSELVLHI</sequence>
<evidence type="ECO:0000313" key="2">
    <source>
        <dbReference type="Proteomes" id="UP000678393"/>
    </source>
</evidence>
<protein>
    <submittedName>
        <fullName evidence="1">Uncharacterized protein</fullName>
    </submittedName>
</protein>
<keyword evidence="2" id="KW-1185">Reference proteome</keyword>
<gene>
    <name evidence="1" type="ORF">CUNI_LOCUS18528</name>
</gene>
<dbReference type="OrthoDB" id="10058719at2759"/>
<comment type="caution">
    <text evidence="1">The sequence shown here is derived from an EMBL/GenBank/DDBJ whole genome shotgun (WGS) entry which is preliminary data.</text>
</comment>
<name>A0A8S3ZY58_9EUPU</name>
<dbReference type="EMBL" id="CAJHNH020005791">
    <property type="protein sequence ID" value="CAG5132970.1"/>
    <property type="molecule type" value="Genomic_DNA"/>
</dbReference>
<reference evidence="1" key="1">
    <citation type="submission" date="2021-04" db="EMBL/GenBank/DDBJ databases">
        <authorList>
            <consortium name="Molecular Ecology Group"/>
        </authorList>
    </citation>
    <scope>NUCLEOTIDE SEQUENCE</scope>
</reference>
<accession>A0A8S3ZY58</accession>
<proteinExistence type="predicted"/>